<dbReference type="Gene3D" id="3.30.70.270">
    <property type="match status" value="1"/>
</dbReference>
<evidence type="ECO:0000256" key="2">
    <source>
        <dbReference type="ARBA" id="ARBA00012180"/>
    </source>
</evidence>
<proteinExistence type="inferred from homology"/>
<dbReference type="InterPro" id="IPR043128">
    <property type="entry name" value="Rev_trsase/Diguanyl_cyclase"/>
</dbReference>
<name>A0A6P8TUF6_GYMAC</name>
<dbReference type="Pfam" id="PF13650">
    <property type="entry name" value="Asp_protease_2"/>
    <property type="match status" value="1"/>
</dbReference>
<dbReference type="Proteomes" id="UP000515161">
    <property type="component" value="Unplaced"/>
</dbReference>
<dbReference type="InterPro" id="IPR053134">
    <property type="entry name" value="RNA-dir_DNA_polymerase"/>
</dbReference>
<dbReference type="RefSeq" id="XP_034062025.1">
    <property type="nucleotide sequence ID" value="XM_034206134.1"/>
</dbReference>
<dbReference type="AlphaFoldDB" id="A0A6P8TUF6"/>
<dbReference type="SUPFAM" id="SSF50630">
    <property type="entry name" value="Acid proteases"/>
    <property type="match status" value="1"/>
</dbReference>
<dbReference type="GO" id="GO:0006508">
    <property type="term" value="P:proteolysis"/>
    <property type="evidence" value="ECO:0007669"/>
    <property type="project" value="InterPro"/>
</dbReference>
<feature type="region of interest" description="Disordered" evidence="3">
    <location>
        <begin position="169"/>
        <end position="231"/>
    </location>
</feature>
<dbReference type="PANTHER" id="PTHR24559:SF444">
    <property type="entry name" value="REVERSE TRANSCRIPTASE DOMAIN-CONTAINING PROTEIN"/>
    <property type="match status" value="1"/>
</dbReference>
<dbReference type="EC" id="3.1.26.4" evidence="2"/>
<dbReference type="InterPro" id="IPR021109">
    <property type="entry name" value="Peptidase_aspartic_dom_sf"/>
</dbReference>
<comment type="similarity">
    <text evidence="1">Belongs to the beta type-B retroviral polymerase family. HERV class-II K(HML-2) pol subfamily.</text>
</comment>
<dbReference type="SUPFAM" id="SSF56672">
    <property type="entry name" value="DNA/RNA polymerases"/>
    <property type="match status" value="1"/>
</dbReference>
<feature type="compositionally biased region" description="Polar residues" evidence="3">
    <location>
        <begin position="180"/>
        <end position="189"/>
    </location>
</feature>
<dbReference type="GO" id="GO:0004190">
    <property type="term" value="F:aspartic-type endopeptidase activity"/>
    <property type="evidence" value="ECO:0007669"/>
    <property type="project" value="InterPro"/>
</dbReference>
<dbReference type="PROSITE" id="PS00141">
    <property type="entry name" value="ASP_PROTEASE"/>
    <property type="match status" value="1"/>
</dbReference>
<evidence type="ECO:0000256" key="1">
    <source>
        <dbReference type="ARBA" id="ARBA00010879"/>
    </source>
</evidence>
<feature type="region of interest" description="Disordered" evidence="3">
    <location>
        <begin position="10"/>
        <end position="35"/>
    </location>
</feature>
<organism evidence="5 6">
    <name type="scientific">Gymnodraco acuticeps</name>
    <name type="common">Antarctic dragonfish</name>
    <dbReference type="NCBI Taxonomy" id="8218"/>
    <lineage>
        <taxon>Eukaryota</taxon>
        <taxon>Metazoa</taxon>
        <taxon>Chordata</taxon>
        <taxon>Craniata</taxon>
        <taxon>Vertebrata</taxon>
        <taxon>Euteleostomi</taxon>
        <taxon>Actinopterygii</taxon>
        <taxon>Neopterygii</taxon>
        <taxon>Teleostei</taxon>
        <taxon>Neoteleostei</taxon>
        <taxon>Acanthomorphata</taxon>
        <taxon>Eupercaria</taxon>
        <taxon>Perciformes</taxon>
        <taxon>Notothenioidei</taxon>
        <taxon>Bathydraconidae</taxon>
        <taxon>Gymnodraco</taxon>
    </lineage>
</organism>
<dbReference type="InterPro" id="IPR001969">
    <property type="entry name" value="Aspartic_peptidase_AS"/>
</dbReference>
<evidence type="ECO:0000256" key="3">
    <source>
        <dbReference type="SAM" id="MobiDB-lite"/>
    </source>
</evidence>
<keyword evidence="5" id="KW-1185">Reference proteome</keyword>
<gene>
    <name evidence="6" type="primary">LOC117539801</name>
</gene>
<dbReference type="KEGG" id="gacu:117539801"/>
<dbReference type="Pfam" id="PF00078">
    <property type="entry name" value="RVT_1"/>
    <property type="match status" value="1"/>
</dbReference>
<dbReference type="InParanoid" id="A0A6P8TUF6"/>
<dbReference type="PROSITE" id="PS50878">
    <property type="entry name" value="RT_POL"/>
    <property type="match status" value="1"/>
</dbReference>
<feature type="domain" description="Reverse transcriptase" evidence="4">
    <location>
        <begin position="315"/>
        <end position="397"/>
    </location>
</feature>
<dbReference type="CDD" id="cd01647">
    <property type="entry name" value="RT_LTR"/>
    <property type="match status" value="1"/>
</dbReference>
<reference evidence="6" key="1">
    <citation type="submission" date="2025-08" db="UniProtKB">
        <authorList>
            <consortium name="RefSeq"/>
        </authorList>
    </citation>
    <scope>IDENTIFICATION</scope>
</reference>
<dbReference type="GO" id="GO:0004523">
    <property type="term" value="F:RNA-DNA hybrid ribonuclease activity"/>
    <property type="evidence" value="ECO:0007669"/>
    <property type="project" value="UniProtKB-EC"/>
</dbReference>
<dbReference type="InterPro" id="IPR000477">
    <property type="entry name" value="RT_dom"/>
</dbReference>
<dbReference type="Gene3D" id="3.10.10.10">
    <property type="entry name" value="HIV Type 1 Reverse Transcriptase, subunit A, domain 1"/>
    <property type="match status" value="1"/>
</dbReference>
<dbReference type="Gene3D" id="2.40.70.10">
    <property type="entry name" value="Acid Proteases"/>
    <property type="match status" value="1"/>
</dbReference>
<dbReference type="InterPro" id="IPR043502">
    <property type="entry name" value="DNA/RNA_pol_sf"/>
</dbReference>
<protein>
    <recommendedName>
        <fullName evidence="2">ribonuclease H</fullName>
        <ecNumber evidence="2">3.1.26.4</ecNumber>
    </recommendedName>
</protein>
<evidence type="ECO:0000313" key="5">
    <source>
        <dbReference type="Proteomes" id="UP000515161"/>
    </source>
</evidence>
<dbReference type="GeneID" id="117539801"/>
<dbReference type="OrthoDB" id="8951298at2759"/>
<evidence type="ECO:0000259" key="4">
    <source>
        <dbReference type="PROSITE" id="PS50878"/>
    </source>
</evidence>
<feature type="compositionally biased region" description="Polar residues" evidence="3">
    <location>
        <begin position="202"/>
        <end position="211"/>
    </location>
</feature>
<dbReference type="PANTHER" id="PTHR24559">
    <property type="entry name" value="TRANSPOSON TY3-I GAG-POL POLYPROTEIN"/>
    <property type="match status" value="1"/>
</dbReference>
<evidence type="ECO:0000313" key="6">
    <source>
        <dbReference type="RefSeq" id="XP_034062025.1"/>
    </source>
</evidence>
<sequence length="397" mass="42706">MNINMYTLQRSVQTSEEGARQHSRGSQTLRLPEEDDSTCVEPVVAVGHAGGGDSCYVPVDVEGVPCIALVDTGSTVTLVRADVLPSGTMLEPTAVRLRTVTGELAPMKGRGMLTVSVGGVEVQHPVWIADVQDPCILGLDFLKASSCLLDLQACTVSFQGGPVITMTRIHNPAEPAGRPSTPTVSTLGTEENPPSFPVSPVTPAQDNSPSVTPGLCHPITAPPQLPQTEVEEAQSAVLEVWRKNCGGLNPEQQEQLGQFLLEFQGSFAMKEEEVGRTHLVEHEIDTGDSRPIRCRPRRLPLARQQACDEAVQSMLQADIIEPSDSPGSAPVVMVPKKTGGWRLCSDYRPVNGVTKKDSYPLPRIDESLDLVAGSSWFSSLDLRSGYYQVPLAPEARP</sequence>
<accession>A0A6P8TUF6</accession>